<feature type="domain" description="NIPSNAP" evidence="1">
    <location>
        <begin position="23"/>
        <end position="124"/>
    </location>
</feature>
<dbReference type="Proteomes" id="UP000033109">
    <property type="component" value="Chromosome"/>
</dbReference>
<feature type="domain" description="NIPSNAP" evidence="1">
    <location>
        <begin position="142"/>
        <end position="246"/>
    </location>
</feature>
<keyword evidence="3" id="KW-1185">Reference proteome</keyword>
<dbReference type="SUPFAM" id="SSF54909">
    <property type="entry name" value="Dimeric alpha+beta barrel"/>
    <property type="match status" value="2"/>
</dbReference>
<evidence type="ECO:0000313" key="3">
    <source>
        <dbReference type="Proteomes" id="UP000033109"/>
    </source>
</evidence>
<dbReference type="InterPro" id="IPR012577">
    <property type="entry name" value="NIPSNAP"/>
</dbReference>
<name>A0A0E3UXT4_9BACT</name>
<dbReference type="KEGG" id="pko:PKOR_13075"/>
<evidence type="ECO:0000313" key="2">
    <source>
        <dbReference type="EMBL" id="AKD03876.1"/>
    </source>
</evidence>
<dbReference type="STRING" id="400092.PKOR_13075"/>
<dbReference type="PATRIC" id="fig|400092.3.peg.2854"/>
<organism evidence="2 3">
    <name type="scientific">Pontibacter korlensis</name>
    <dbReference type="NCBI Taxonomy" id="400092"/>
    <lineage>
        <taxon>Bacteria</taxon>
        <taxon>Pseudomonadati</taxon>
        <taxon>Bacteroidota</taxon>
        <taxon>Cytophagia</taxon>
        <taxon>Cytophagales</taxon>
        <taxon>Hymenobacteraceae</taxon>
        <taxon>Pontibacter</taxon>
    </lineage>
</organism>
<gene>
    <name evidence="2" type="ORF">PKOR_13075</name>
</gene>
<evidence type="ECO:0000259" key="1">
    <source>
        <dbReference type="Pfam" id="PF07978"/>
    </source>
</evidence>
<proteinExistence type="predicted"/>
<reference evidence="2 3" key="1">
    <citation type="journal article" date="2015" name="Sci. Rep.">
        <title>Unraveling adaptation of Pontibacter korlensis to radiation and infertility in desert through complete genome and comparative transcriptomic analysis.</title>
        <authorList>
            <person name="Dai J."/>
            <person name="Dai W."/>
            <person name="Qiu C."/>
            <person name="Yang Z."/>
            <person name="Zhang Y."/>
            <person name="Zhou M."/>
            <person name="Zhang L."/>
            <person name="Fang C."/>
            <person name="Gao Q."/>
            <person name="Yang Q."/>
            <person name="Li X."/>
            <person name="Wang Z."/>
            <person name="Wang Z."/>
            <person name="Jia Z."/>
            <person name="Chen X."/>
        </authorList>
    </citation>
    <scope>NUCLEOTIDE SEQUENCE [LARGE SCALE GENOMIC DNA]</scope>
    <source>
        <strain evidence="2 3">X14-1T</strain>
    </source>
</reference>
<dbReference type="InterPro" id="IPR011008">
    <property type="entry name" value="Dimeric_a/b-barrel"/>
</dbReference>
<sequence>MILVLLFSFIVLSTQAKPKQEYYELRTYTLTSPEQRQGVEAYWQNAAIPALNKMGIKNVGVFREMEPGETPKLYVLIPYKSLQQFEAVQSKFFLEPAHQKAGDTYINAPFKQPAYQRIESSLMKAFTHLPELEVPAKKDRIFELRVYESHSEKFAKQKIKMFNEGGEIEIFRKTGLQPVFFGETLVGTQMPNLTYMITAPSMEAHKQHWKQFGQSPEWKELSSLPEYADTVSEITSVFLVPTSFSQI</sequence>
<dbReference type="HOGENOM" id="CLU_093116_0_0_10"/>
<accession>A0A0E3UXT4</accession>
<dbReference type="Pfam" id="PF07978">
    <property type="entry name" value="NIPSNAP"/>
    <property type="match status" value="2"/>
</dbReference>
<dbReference type="Gene3D" id="3.30.70.100">
    <property type="match status" value="2"/>
</dbReference>
<dbReference type="AlphaFoldDB" id="A0A0E3UXT4"/>
<protein>
    <submittedName>
        <fullName evidence="2">NIPSNAP family containing protein</fullName>
    </submittedName>
</protein>
<dbReference type="EMBL" id="CP009621">
    <property type="protein sequence ID" value="AKD03876.1"/>
    <property type="molecule type" value="Genomic_DNA"/>
</dbReference>